<comment type="caution">
    <text evidence="2">The sequence shown here is derived from an EMBL/GenBank/DDBJ whole genome shotgun (WGS) entry which is preliminary data.</text>
</comment>
<dbReference type="GO" id="GO:0016740">
    <property type="term" value="F:transferase activity"/>
    <property type="evidence" value="ECO:0007669"/>
    <property type="project" value="UniProtKB-KW"/>
</dbReference>
<dbReference type="Pfam" id="PF00535">
    <property type="entry name" value="Glycos_transf_2"/>
    <property type="match status" value="1"/>
</dbReference>
<keyword evidence="3" id="KW-1185">Reference proteome</keyword>
<sequence length="305" mass="34847">MKVTLILPTYQAGKIWHNWYSAFKSQKTCDVSIVMIDSSSHDDTVQTSRQEGIKPHIISTSDFNHGGTRNLGVRLASDAEVIVFLTQDAILNTHDSLDKILLCFKDPSVAAVCGRQLPHLDANPIATHARLFNYPDKSYIKSSKDIPILGLKTAFMSNSFAAYRRDIFEKLGGFPENTILAEDMYLAAKMILAGYKVSYCAEATVRHSHNYSPWEEFRRYFDTGVFHACEPWVQQQFGGASCEGMKFVKSELKYLWHHAPLWIPRSLLTTGCKLIGYKLGKNYRILPKKWLPKFSMYKSYWLQQK</sequence>
<dbReference type="STRING" id="1873482.Xedl_02641"/>
<dbReference type="GO" id="GO:0044010">
    <property type="term" value="P:single-species biofilm formation"/>
    <property type="evidence" value="ECO:0007669"/>
    <property type="project" value="TreeGrafter"/>
</dbReference>
<dbReference type="InterPro" id="IPR050834">
    <property type="entry name" value="Glycosyltransf_2"/>
</dbReference>
<dbReference type="RefSeq" id="WP_074024291.1">
    <property type="nucleotide sequence ID" value="NZ_CAWNAG010000101.1"/>
</dbReference>
<protein>
    <submittedName>
        <fullName evidence="2">O antigen biosynthesis rhamnosyltransferase RfbN</fullName>
    </submittedName>
</protein>
<evidence type="ECO:0000313" key="3">
    <source>
        <dbReference type="Proteomes" id="UP000186268"/>
    </source>
</evidence>
<keyword evidence="2" id="KW-0808">Transferase</keyword>
<dbReference type="PANTHER" id="PTHR43685:SF13">
    <property type="entry name" value="O ANTIGEN BIOSYNTHESIS RHAMNOSYLTRANSFERASE RFBN"/>
    <property type="match status" value="1"/>
</dbReference>
<dbReference type="InterPro" id="IPR029044">
    <property type="entry name" value="Nucleotide-diphossugar_trans"/>
</dbReference>
<dbReference type="EMBL" id="MKGQ01000019">
    <property type="protein sequence ID" value="OKP01946.1"/>
    <property type="molecule type" value="Genomic_DNA"/>
</dbReference>
<dbReference type="InterPro" id="IPR001173">
    <property type="entry name" value="Glyco_trans_2-like"/>
</dbReference>
<evidence type="ECO:0000259" key="1">
    <source>
        <dbReference type="Pfam" id="PF00535"/>
    </source>
</evidence>
<dbReference type="Proteomes" id="UP000186268">
    <property type="component" value="Unassembled WGS sequence"/>
</dbReference>
<proteinExistence type="predicted"/>
<reference evidence="2 3" key="1">
    <citation type="submission" date="2016-09" db="EMBL/GenBank/DDBJ databases">
        <title>Xenorhabdus thuongxuanensis sp. nov. and Xenorhabdus eapokensis sp. nov., isolated from Steinernema species.</title>
        <authorList>
            <person name="Kaempfer P."/>
            <person name="Tobias N.J."/>
            <person name="Phan Ke L."/>
            <person name="Bode H.B."/>
            <person name="Glaeser S.P."/>
        </authorList>
    </citation>
    <scope>NUCLEOTIDE SEQUENCE [LARGE SCALE GENOMIC DNA]</scope>
    <source>
        <strain evidence="2 3">DL20</strain>
    </source>
</reference>
<organism evidence="2 3">
    <name type="scientific">Xenorhabdus eapokensis</name>
    <dbReference type="NCBI Taxonomy" id="1873482"/>
    <lineage>
        <taxon>Bacteria</taxon>
        <taxon>Pseudomonadati</taxon>
        <taxon>Pseudomonadota</taxon>
        <taxon>Gammaproteobacteria</taxon>
        <taxon>Enterobacterales</taxon>
        <taxon>Morganellaceae</taxon>
        <taxon>Xenorhabdus</taxon>
    </lineage>
</organism>
<evidence type="ECO:0000313" key="2">
    <source>
        <dbReference type="EMBL" id="OKP01946.1"/>
    </source>
</evidence>
<dbReference type="PANTHER" id="PTHR43685">
    <property type="entry name" value="GLYCOSYLTRANSFERASE"/>
    <property type="match status" value="1"/>
</dbReference>
<name>A0A1Q5TP07_9GAMM</name>
<dbReference type="AlphaFoldDB" id="A0A1Q5TP07"/>
<accession>A0A1Q5TP07</accession>
<dbReference type="OrthoDB" id="9790005at2"/>
<dbReference type="Gene3D" id="3.90.550.10">
    <property type="entry name" value="Spore Coat Polysaccharide Biosynthesis Protein SpsA, Chain A"/>
    <property type="match status" value="1"/>
</dbReference>
<gene>
    <name evidence="2" type="ORF">Xedl_02641</name>
</gene>
<dbReference type="SUPFAM" id="SSF53448">
    <property type="entry name" value="Nucleotide-diphospho-sugar transferases"/>
    <property type="match status" value="1"/>
</dbReference>
<feature type="domain" description="Glycosyltransferase 2-like" evidence="1">
    <location>
        <begin position="5"/>
        <end position="172"/>
    </location>
</feature>